<organism evidence="1">
    <name type="scientific">marine metagenome</name>
    <dbReference type="NCBI Taxonomy" id="408172"/>
    <lineage>
        <taxon>unclassified sequences</taxon>
        <taxon>metagenomes</taxon>
        <taxon>ecological metagenomes</taxon>
    </lineage>
</organism>
<dbReference type="PANTHER" id="PTHR45588">
    <property type="entry name" value="TPR DOMAIN-CONTAINING PROTEIN"/>
    <property type="match status" value="1"/>
</dbReference>
<feature type="non-terminal residue" evidence="1">
    <location>
        <position position="1"/>
    </location>
</feature>
<gene>
    <name evidence="1" type="ORF">METZ01_LOCUS98831</name>
</gene>
<accession>A0A381W262</accession>
<dbReference type="AlphaFoldDB" id="A0A381W262"/>
<dbReference type="EMBL" id="UINC01010325">
    <property type="protein sequence ID" value="SVA45977.1"/>
    <property type="molecule type" value="Genomic_DNA"/>
</dbReference>
<evidence type="ECO:0000313" key="1">
    <source>
        <dbReference type="EMBL" id="SVA45977.1"/>
    </source>
</evidence>
<proteinExistence type="predicted"/>
<reference evidence="1" key="1">
    <citation type="submission" date="2018-05" db="EMBL/GenBank/DDBJ databases">
        <authorList>
            <person name="Lanie J.A."/>
            <person name="Ng W.-L."/>
            <person name="Kazmierczak K.M."/>
            <person name="Andrzejewski T.M."/>
            <person name="Davidsen T.M."/>
            <person name="Wayne K.J."/>
            <person name="Tettelin H."/>
            <person name="Glass J.I."/>
            <person name="Rusch D."/>
            <person name="Podicherti R."/>
            <person name="Tsui H.-C.T."/>
            <person name="Winkler M.E."/>
        </authorList>
    </citation>
    <scope>NUCLEOTIDE SEQUENCE</scope>
</reference>
<dbReference type="SUPFAM" id="SSF48452">
    <property type="entry name" value="TPR-like"/>
    <property type="match status" value="1"/>
</dbReference>
<dbReference type="InterPro" id="IPR011990">
    <property type="entry name" value="TPR-like_helical_dom_sf"/>
</dbReference>
<dbReference type="Gene3D" id="1.25.40.10">
    <property type="entry name" value="Tetratricopeptide repeat domain"/>
    <property type="match status" value="1"/>
</dbReference>
<name>A0A381W262_9ZZZZ</name>
<sequence length="430" mass="46830">EPRKVLRRLGPNPAERLAKAPTEREKGFLSAVEILWGEGDQVARRTGYMHAMSRMYEEYPNDTEVATFYALSMLSTAGGTQDLSQRLNIKAGTIALNLFEHNPNHPGAAHYTIHSFDSPLNAPLALQAAYRFSEIAPAVSHAIHMPTHIFIQHGMWDLVSGNNERAYQAARDLWRVGDNMGDATHALDWGQYGDLQLGDYAKGRLWIDRIENMAAGRFLEGSPQGPGGQGRPSGAVSLLKARYIIETEQWDARPITSESSMHELLATGMSAAHTGDDASVAEAEAALKAMAEGGNRNADIMAKEVGALLHAGMGHGSVATGLMDEAQAIVEAGAPPRGAASPLKPVHELYGEILLDVDRPADAIEKFETSLLRMPNRSLSLLGLARAYAATGNREMASDAYARLLDVWAGRDSFEGFQEARRYLQTTQQR</sequence>
<dbReference type="PANTHER" id="PTHR45588:SF1">
    <property type="entry name" value="WW DOMAIN-CONTAINING PROTEIN"/>
    <property type="match status" value="1"/>
</dbReference>
<protein>
    <submittedName>
        <fullName evidence="1">Uncharacterized protein</fullName>
    </submittedName>
</protein>